<protein>
    <submittedName>
        <fullName evidence="1">Uncharacterized protein</fullName>
    </submittedName>
</protein>
<sequence length="51" mass="5397">MNTSPVEKTRCRSIGSYERAAFASQSVSADSAAEILNTLDEIGSTSRSADD</sequence>
<reference evidence="2" key="1">
    <citation type="submission" date="2016-10" db="EMBL/GenBank/DDBJ databases">
        <authorList>
            <person name="Varghese N."/>
            <person name="Submissions S."/>
        </authorList>
    </citation>
    <scope>NUCLEOTIDE SEQUENCE [LARGE SCALE GENOMIC DNA]</scope>
    <source>
        <strain evidence="2">IBRC-M 10043</strain>
    </source>
</reference>
<dbReference type="Proteomes" id="UP000198775">
    <property type="component" value="Unassembled WGS sequence"/>
</dbReference>
<dbReference type="EMBL" id="FOCX01000033">
    <property type="protein sequence ID" value="SEP10273.1"/>
    <property type="molecule type" value="Genomic_DNA"/>
</dbReference>
<name>A0A1H8V4X7_9EURY</name>
<gene>
    <name evidence="1" type="ORF">SAMN05216388_103312</name>
</gene>
<accession>A0A1H8V4X7</accession>
<dbReference type="AlphaFoldDB" id="A0A1H8V4X7"/>
<evidence type="ECO:0000313" key="2">
    <source>
        <dbReference type="Proteomes" id="UP000198775"/>
    </source>
</evidence>
<proteinExistence type="predicted"/>
<organism evidence="1 2">
    <name type="scientific">Halorientalis persicus</name>
    <dbReference type="NCBI Taxonomy" id="1367881"/>
    <lineage>
        <taxon>Archaea</taxon>
        <taxon>Methanobacteriati</taxon>
        <taxon>Methanobacteriota</taxon>
        <taxon>Stenosarchaea group</taxon>
        <taxon>Halobacteria</taxon>
        <taxon>Halobacteriales</taxon>
        <taxon>Haloarculaceae</taxon>
        <taxon>Halorientalis</taxon>
    </lineage>
</organism>
<keyword evidence="2" id="KW-1185">Reference proteome</keyword>
<evidence type="ECO:0000313" key="1">
    <source>
        <dbReference type="EMBL" id="SEP10273.1"/>
    </source>
</evidence>